<feature type="compositionally biased region" description="Basic and acidic residues" evidence="2">
    <location>
        <begin position="179"/>
        <end position="188"/>
    </location>
</feature>
<dbReference type="InterPro" id="IPR006461">
    <property type="entry name" value="PLAC_motif_containing"/>
</dbReference>
<evidence type="ECO:0000256" key="2">
    <source>
        <dbReference type="SAM" id="MobiDB-lite"/>
    </source>
</evidence>
<name>E4XBP9_OIKDI</name>
<evidence type="ECO:0000256" key="1">
    <source>
        <dbReference type="ARBA" id="ARBA00009024"/>
    </source>
</evidence>
<dbReference type="PANTHER" id="PTHR15907">
    <property type="entry name" value="DUF614 FAMILY PROTEIN-RELATED"/>
    <property type="match status" value="1"/>
</dbReference>
<dbReference type="InParanoid" id="E4XBP9"/>
<protein>
    <submittedName>
        <fullName evidence="3">Uncharacterized protein</fullName>
    </submittedName>
</protein>
<accession>E4XBP9</accession>
<dbReference type="Pfam" id="PF04749">
    <property type="entry name" value="PLAC8"/>
    <property type="match status" value="1"/>
</dbReference>
<feature type="compositionally biased region" description="Acidic residues" evidence="2">
    <location>
        <begin position="336"/>
        <end position="361"/>
    </location>
</feature>
<proteinExistence type="inferred from homology"/>
<feature type="compositionally biased region" description="Polar residues" evidence="2">
    <location>
        <begin position="151"/>
        <end position="170"/>
    </location>
</feature>
<sequence>MTNQNLCAFNTLKSSKNGSRGPSQQGHYNGFQGASQHVSNHGQLMGSNNRVFPLPQTSNQQIQLSPRPGFGGQIVSPANGRMQQLNLAQGNLPMHGQFQDPRLKLGKSFRKVMFLNRLFYRTPSEDDKPVKVPSKIQPSSFAKSILKKTPSDFSSTSAKSNGDSTNGEDTNSVKSCSKSSEKTEKLKSPGEILKPGSVEFERKVLKSLSDEFQSRTKKGREWNVDLFNCCDFMDTCTLGIIPCLLGAELAEKISEPVTSFFCCAGVSSIRTKFRTRLSIVGDACEDCALSFFCCCCVICQLINEVEQIQSDKNKDFAESGENDKTIGAVKAKESSSEEDDDDSDEDSDDSDEDDSDEDSSE</sequence>
<dbReference type="NCBIfam" id="TIGR01571">
    <property type="entry name" value="A_thal_Cys_rich"/>
    <property type="match status" value="1"/>
</dbReference>
<organism evidence="3">
    <name type="scientific">Oikopleura dioica</name>
    <name type="common">Tunicate</name>
    <dbReference type="NCBI Taxonomy" id="34765"/>
    <lineage>
        <taxon>Eukaryota</taxon>
        <taxon>Metazoa</taxon>
        <taxon>Chordata</taxon>
        <taxon>Tunicata</taxon>
        <taxon>Appendicularia</taxon>
        <taxon>Copelata</taxon>
        <taxon>Oikopleuridae</taxon>
        <taxon>Oikopleura</taxon>
    </lineage>
</organism>
<comment type="similarity">
    <text evidence="1">Belongs to the cornifelin family.</text>
</comment>
<dbReference type="EMBL" id="FN653034">
    <property type="protein sequence ID" value="CBY09024.1"/>
    <property type="molecule type" value="Genomic_DNA"/>
</dbReference>
<feature type="region of interest" description="Disordered" evidence="2">
    <location>
        <begin position="9"/>
        <end position="54"/>
    </location>
</feature>
<feature type="region of interest" description="Disordered" evidence="2">
    <location>
        <begin position="314"/>
        <end position="361"/>
    </location>
</feature>
<evidence type="ECO:0000313" key="3">
    <source>
        <dbReference type="EMBL" id="CBY09024.1"/>
    </source>
</evidence>
<feature type="compositionally biased region" description="Basic and acidic residues" evidence="2">
    <location>
        <begin position="314"/>
        <end position="335"/>
    </location>
</feature>
<reference evidence="3" key="1">
    <citation type="journal article" date="2010" name="Science">
        <title>Plasticity of animal genome architecture unmasked by rapid evolution of a pelagic tunicate.</title>
        <authorList>
            <person name="Denoeud F."/>
            <person name="Henriet S."/>
            <person name="Mungpakdee S."/>
            <person name="Aury J.M."/>
            <person name="Da Silva C."/>
            <person name="Brinkmann H."/>
            <person name="Mikhaleva J."/>
            <person name="Olsen L.C."/>
            <person name="Jubin C."/>
            <person name="Canestro C."/>
            <person name="Bouquet J.M."/>
            <person name="Danks G."/>
            <person name="Poulain J."/>
            <person name="Campsteijn C."/>
            <person name="Adamski M."/>
            <person name="Cross I."/>
            <person name="Yadetie F."/>
            <person name="Muffato M."/>
            <person name="Louis A."/>
            <person name="Butcher S."/>
            <person name="Tsagkogeorga G."/>
            <person name="Konrad A."/>
            <person name="Singh S."/>
            <person name="Jensen M.F."/>
            <person name="Cong E.H."/>
            <person name="Eikeseth-Otteraa H."/>
            <person name="Noel B."/>
            <person name="Anthouard V."/>
            <person name="Porcel B.M."/>
            <person name="Kachouri-Lafond R."/>
            <person name="Nishino A."/>
            <person name="Ugolini M."/>
            <person name="Chourrout P."/>
            <person name="Nishida H."/>
            <person name="Aasland R."/>
            <person name="Huzurbazar S."/>
            <person name="Westhof E."/>
            <person name="Delsuc F."/>
            <person name="Lehrach H."/>
            <person name="Reinhardt R."/>
            <person name="Weissenbach J."/>
            <person name="Roy S.W."/>
            <person name="Artiguenave F."/>
            <person name="Postlethwait J.H."/>
            <person name="Manak J.R."/>
            <person name="Thompson E.M."/>
            <person name="Jaillon O."/>
            <person name="Du Pasquier L."/>
            <person name="Boudinot P."/>
            <person name="Liberles D.A."/>
            <person name="Volff J.N."/>
            <person name="Philippe H."/>
            <person name="Lenhard B."/>
            <person name="Roest Crollius H."/>
            <person name="Wincker P."/>
            <person name="Chourrout D."/>
        </authorList>
    </citation>
    <scope>NUCLEOTIDE SEQUENCE [LARGE SCALE GENOMIC DNA]</scope>
</reference>
<gene>
    <name evidence="3" type="ORF">GSOID_T00006553001</name>
</gene>
<dbReference type="Proteomes" id="UP000001307">
    <property type="component" value="Unassembled WGS sequence"/>
</dbReference>
<dbReference type="AlphaFoldDB" id="E4XBP9"/>
<dbReference type="OrthoDB" id="1045822at2759"/>
<feature type="region of interest" description="Disordered" evidence="2">
    <location>
        <begin position="150"/>
        <end position="191"/>
    </location>
</feature>
<evidence type="ECO:0000313" key="4">
    <source>
        <dbReference type="Proteomes" id="UP000001307"/>
    </source>
</evidence>
<keyword evidence="4" id="KW-1185">Reference proteome</keyword>